<feature type="transmembrane region" description="Helical" evidence="6">
    <location>
        <begin position="6"/>
        <end position="30"/>
    </location>
</feature>
<name>A0A1G2IH21_9BACT</name>
<comment type="subcellular location">
    <subcellularLocation>
        <location evidence="1">Membrane</location>
        <topology evidence="1">Single-pass membrane protein</topology>
    </subcellularLocation>
</comment>
<dbReference type="GO" id="GO:0015628">
    <property type="term" value="P:protein secretion by the type II secretion system"/>
    <property type="evidence" value="ECO:0007669"/>
    <property type="project" value="InterPro"/>
</dbReference>
<dbReference type="GO" id="GO:0016020">
    <property type="term" value="C:membrane"/>
    <property type="evidence" value="ECO:0007669"/>
    <property type="project" value="UniProtKB-SubCell"/>
</dbReference>
<dbReference type="NCBIfam" id="TIGR02532">
    <property type="entry name" value="IV_pilin_GFxxxE"/>
    <property type="match status" value="1"/>
</dbReference>
<sequence>NSKGFTLIELLTVIVIIGVLATIATVFVIAQNQKARDSRRVADLSQVQKALELYYAQYGCYPISSKPYDTRSTIDPDNYHPCPQDEGVVPYGTTNMCDEGGGTGANKVWNWSLQVLVDAKLLPNLPVDPLNKTLPSGERYCYNYATKFGLWPCGGIQASKLAYTISFSTEKKSFPLPIYDYWGFYDYCFTGKQVVFP</sequence>
<dbReference type="PANTHER" id="PTHR30093">
    <property type="entry name" value="GENERAL SECRETION PATHWAY PROTEIN G"/>
    <property type="match status" value="1"/>
</dbReference>
<evidence type="ECO:0000313" key="7">
    <source>
        <dbReference type="EMBL" id="OGZ74086.1"/>
    </source>
</evidence>
<accession>A0A1G2IH21</accession>
<dbReference type="InterPro" id="IPR012902">
    <property type="entry name" value="N_methyl_site"/>
</dbReference>
<evidence type="ECO:0000256" key="4">
    <source>
        <dbReference type="ARBA" id="ARBA00022989"/>
    </source>
</evidence>
<dbReference type="InterPro" id="IPR000983">
    <property type="entry name" value="Bac_GSPG_pilin"/>
</dbReference>
<dbReference type="AlphaFoldDB" id="A0A1G2IH21"/>
<dbReference type="PROSITE" id="PS00409">
    <property type="entry name" value="PROKAR_NTER_METHYL"/>
    <property type="match status" value="1"/>
</dbReference>
<dbReference type="Pfam" id="PF07963">
    <property type="entry name" value="N_methyl"/>
    <property type="match status" value="1"/>
</dbReference>
<evidence type="ECO:0000313" key="8">
    <source>
        <dbReference type="Proteomes" id="UP000178826"/>
    </source>
</evidence>
<dbReference type="InterPro" id="IPR045584">
    <property type="entry name" value="Pilin-like"/>
</dbReference>
<comment type="caution">
    <text evidence="7">The sequence shown here is derived from an EMBL/GenBank/DDBJ whole genome shotgun (WGS) entry which is preliminary data.</text>
</comment>
<evidence type="ECO:0000256" key="1">
    <source>
        <dbReference type="ARBA" id="ARBA00004167"/>
    </source>
</evidence>
<dbReference type="PRINTS" id="PR00813">
    <property type="entry name" value="BCTERIALGSPG"/>
</dbReference>
<proteinExistence type="predicted"/>
<evidence type="ECO:0008006" key="9">
    <source>
        <dbReference type="Google" id="ProtNLM"/>
    </source>
</evidence>
<keyword evidence="2" id="KW-0488">Methylation</keyword>
<evidence type="ECO:0000256" key="5">
    <source>
        <dbReference type="ARBA" id="ARBA00023136"/>
    </source>
</evidence>
<dbReference type="SUPFAM" id="SSF54523">
    <property type="entry name" value="Pili subunits"/>
    <property type="match status" value="1"/>
</dbReference>
<reference evidence="7 8" key="1">
    <citation type="journal article" date="2016" name="Nat. Commun.">
        <title>Thousands of microbial genomes shed light on interconnected biogeochemical processes in an aquifer system.</title>
        <authorList>
            <person name="Anantharaman K."/>
            <person name="Brown C.T."/>
            <person name="Hug L.A."/>
            <person name="Sharon I."/>
            <person name="Castelle C.J."/>
            <person name="Probst A.J."/>
            <person name="Thomas B.C."/>
            <person name="Singh A."/>
            <person name="Wilkins M.J."/>
            <person name="Karaoz U."/>
            <person name="Brodie E.L."/>
            <person name="Williams K.H."/>
            <person name="Hubbard S.S."/>
            <person name="Banfield J.F."/>
        </authorList>
    </citation>
    <scope>NUCLEOTIDE SEQUENCE [LARGE SCALE GENOMIC DNA]</scope>
</reference>
<dbReference type="EMBL" id="MHOZ01000012">
    <property type="protein sequence ID" value="OGZ74086.1"/>
    <property type="molecule type" value="Genomic_DNA"/>
</dbReference>
<dbReference type="GO" id="GO:0015627">
    <property type="term" value="C:type II protein secretion system complex"/>
    <property type="evidence" value="ECO:0007669"/>
    <property type="project" value="InterPro"/>
</dbReference>
<keyword evidence="5 6" id="KW-0472">Membrane</keyword>
<dbReference type="Gene3D" id="3.30.700.10">
    <property type="entry name" value="Glycoprotein, Type 4 Pilin"/>
    <property type="match status" value="1"/>
</dbReference>
<organism evidence="7 8">
    <name type="scientific">Candidatus Staskawiczbacteria bacterium RIFCSPLOWO2_01_FULL_37_25b</name>
    <dbReference type="NCBI Taxonomy" id="1802213"/>
    <lineage>
        <taxon>Bacteria</taxon>
        <taxon>Candidatus Staskawicziibacteriota</taxon>
    </lineage>
</organism>
<protein>
    <recommendedName>
        <fullName evidence="9">Type II secretion system protein GspG C-terminal domain-containing protein</fullName>
    </recommendedName>
</protein>
<dbReference type="Proteomes" id="UP000178826">
    <property type="component" value="Unassembled WGS sequence"/>
</dbReference>
<evidence type="ECO:0000256" key="6">
    <source>
        <dbReference type="SAM" id="Phobius"/>
    </source>
</evidence>
<keyword evidence="4 6" id="KW-1133">Transmembrane helix</keyword>
<keyword evidence="3 6" id="KW-0812">Transmembrane</keyword>
<dbReference type="PANTHER" id="PTHR30093:SF44">
    <property type="entry name" value="TYPE II SECRETION SYSTEM CORE PROTEIN G"/>
    <property type="match status" value="1"/>
</dbReference>
<evidence type="ECO:0000256" key="2">
    <source>
        <dbReference type="ARBA" id="ARBA00022481"/>
    </source>
</evidence>
<feature type="non-terminal residue" evidence="7">
    <location>
        <position position="1"/>
    </location>
</feature>
<gene>
    <name evidence="7" type="ORF">A2998_00240</name>
</gene>
<evidence type="ECO:0000256" key="3">
    <source>
        <dbReference type="ARBA" id="ARBA00022692"/>
    </source>
</evidence>